<keyword evidence="2" id="KW-1185">Reference proteome</keyword>
<proteinExistence type="predicted"/>
<comment type="caution">
    <text evidence="1">The sequence shown here is derived from an EMBL/GenBank/DDBJ whole genome shotgun (WGS) entry which is preliminary data.</text>
</comment>
<gene>
    <name evidence="1" type="ORF">HF325_006112</name>
</gene>
<reference evidence="1" key="1">
    <citation type="submission" date="2020-10" db="EMBL/GenBank/DDBJ databases">
        <title>The Whole-Genome Sequence of Metschnikowia persimmonesis, a Novel Endophytic Yeast Species Isolated from Medicinal Plant Diospyros kaki Thumb.</title>
        <authorList>
            <person name="Rahmat E."/>
            <person name="Kang Y."/>
        </authorList>
    </citation>
    <scope>NUCLEOTIDE SEQUENCE</scope>
    <source>
        <strain evidence="1">KIOM G15050</strain>
    </source>
</reference>
<organism evidence="1 2">
    <name type="scientific">Metschnikowia pulcherrima</name>
    <dbReference type="NCBI Taxonomy" id="27326"/>
    <lineage>
        <taxon>Eukaryota</taxon>
        <taxon>Fungi</taxon>
        <taxon>Dikarya</taxon>
        <taxon>Ascomycota</taxon>
        <taxon>Saccharomycotina</taxon>
        <taxon>Pichiomycetes</taxon>
        <taxon>Metschnikowiaceae</taxon>
        <taxon>Metschnikowia</taxon>
    </lineage>
</organism>
<evidence type="ECO:0000313" key="1">
    <source>
        <dbReference type="EMBL" id="KAF7999436.1"/>
    </source>
</evidence>
<accession>A0A8H7GNA3</accession>
<dbReference type="EMBL" id="JACBPP010000009">
    <property type="protein sequence ID" value="KAF7999436.1"/>
    <property type="molecule type" value="Genomic_DNA"/>
</dbReference>
<name>A0A8H7GNA3_9ASCO</name>
<dbReference type="Proteomes" id="UP000649328">
    <property type="component" value="Unassembled WGS sequence"/>
</dbReference>
<sequence length="75" mass="8856">MAKRDRLQLFREFQRKKAQFGISTQLHLGSMTLMGNLMFDVARETKDTNEFDDFIRMAYRKGVPANVIKAWSDKR</sequence>
<dbReference type="AlphaFoldDB" id="A0A8H7GNA3"/>
<protein>
    <submittedName>
        <fullName evidence="1">Uncharacterized protein</fullName>
    </submittedName>
</protein>
<evidence type="ECO:0000313" key="2">
    <source>
        <dbReference type="Proteomes" id="UP000649328"/>
    </source>
</evidence>